<dbReference type="GO" id="GO:0031124">
    <property type="term" value="P:mRNA 3'-end processing"/>
    <property type="evidence" value="ECO:0007669"/>
    <property type="project" value="InterPro"/>
</dbReference>
<feature type="non-terminal residue" evidence="5">
    <location>
        <position position="1"/>
    </location>
</feature>
<accession>A0AA88HS10</accession>
<dbReference type="Gene3D" id="1.25.40.1040">
    <property type="match status" value="1"/>
</dbReference>
<feature type="non-terminal residue" evidence="5">
    <location>
        <position position="674"/>
    </location>
</feature>
<dbReference type="PANTHER" id="PTHR19980">
    <property type="entry name" value="RNA CLEAVAGE STIMULATION FACTOR"/>
    <property type="match status" value="1"/>
</dbReference>
<dbReference type="Pfam" id="PF05843">
    <property type="entry name" value="Suf"/>
    <property type="match status" value="1"/>
</dbReference>
<keyword evidence="3" id="KW-0539">Nucleus</keyword>
<protein>
    <recommendedName>
        <fullName evidence="4">Suppressor of forked domain-containing protein</fullName>
    </recommendedName>
</protein>
<dbReference type="InterPro" id="IPR008847">
    <property type="entry name" value="Suf"/>
</dbReference>
<dbReference type="SMART" id="SM00386">
    <property type="entry name" value="HAT"/>
    <property type="match status" value="7"/>
</dbReference>
<name>A0AA88HS10_ARTSF</name>
<dbReference type="EMBL" id="JAVRJZ010000017">
    <property type="protein sequence ID" value="KAK2710387.1"/>
    <property type="molecule type" value="Genomic_DNA"/>
</dbReference>
<dbReference type="PANTHER" id="PTHR19980:SF0">
    <property type="entry name" value="CLEAVAGE STIMULATION FACTOR SUBUNIT 3"/>
    <property type="match status" value="1"/>
</dbReference>
<sequence length="674" mass="76805">FVWIVPSLTLIPAEKATAKMMSVENDVEQGSESDGQSTVKMEQMEEIDLYDSDFDGQSTVEMEHMEEIDVYQLQELEGGKKDCVIIGTDPNPSTKDFVDQIESQLSELGIRVEKMFLNSSAHLTITLENAALQNFTIAVYLGSYHVETRSMNIQNLKGDRSALTIQVKHGIQFIANACRKRNASEGASQAPLDELLKSTNKTTSFCHGKSRNGLTISNEDIVEKQKAVEKASNASGVGDSSDMQLLLTRFLAKYPLTIADYDKIIMYALGKRELSIKQKYNDNPDKIYELLGPPLPDGGTVNFAVNTKKSNMTEKLNRAYRSLDDNPYNLDAWNQLIRDACLSKIDEARPIFEKLIATFPTCGRYWKTYIEQEMKARNFDKVEKLFQRSLLKVLNIDLWKCYVNYVKDTKASTPNYKERMAQAYDFALDKMGMDMHAQSLWMDYITFLKGVEAVGSFAENQRIAAVRKVFQRAIVTPIIGVEVLWKEYVSFEQSINTLIAEKMTMERAKDHMNARRVAKELEALTRGLNRHSPSLPPSGTAEEAKQVDLWKKYLSWEKANPLGTEDKILLTRRVMFAYEQCLLVLSHHPDIWYEATLFLEQSAKIMNEKGDVTSSKLFSNEVANMFERCTGGILKNCSLLHFAYADFEESRLQYEKVHQIYQKLIDIRDVDPTL</sequence>
<evidence type="ECO:0000256" key="3">
    <source>
        <dbReference type="ARBA" id="ARBA00023242"/>
    </source>
</evidence>
<dbReference type="GO" id="GO:0003729">
    <property type="term" value="F:mRNA binding"/>
    <property type="evidence" value="ECO:0007669"/>
    <property type="project" value="TreeGrafter"/>
</dbReference>
<evidence type="ECO:0000256" key="2">
    <source>
        <dbReference type="ARBA" id="ARBA00022737"/>
    </source>
</evidence>
<dbReference type="Gene3D" id="3.40.50.800">
    <property type="entry name" value="Anticodon-binding domain"/>
    <property type="match status" value="1"/>
</dbReference>
<comment type="subcellular location">
    <subcellularLocation>
        <location evidence="1">Nucleus</location>
    </subcellularLocation>
</comment>
<organism evidence="5 6">
    <name type="scientific">Artemia franciscana</name>
    <name type="common">Brine shrimp</name>
    <name type="synonym">Artemia sanfranciscana</name>
    <dbReference type="NCBI Taxonomy" id="6661"/>
    <lineage>
        <taxon>Eukaryota</taxon>
        <taxon>Metazoa</taxon>
        <taxon>Ecdysozoa</taxon>
        <taxon>Arthropoda</taxon>
        <taxon>Crustacea</taxon>
        <taxon>Branchiopoda</taxon>
        <taxon>Anostraca</taxon>
        <taxon>Artemiidae</taxon>
        <taxon>Artemia</taxon>
    </lineage>
</organism>
<dbReference type="InterPro" id="IPR045243">
    <property type="entry name" value="Rna14-like"/>
</dbReference>
<dbReference type="InterPro" id="IPR003107">
    <property type="entry name" value="HAT"/>
</dbReference>
<evidence type="ECO:0000313" key="5">
    <source>
        <dbReference type="EMBL" id="KAK2710387.1"/>
    </source>
</evidence>
<dbReference type="InterPro" id="IPR011990">
    <property type="entry name" value="TPR-like_helical_dom_sf"/>
</dbReference>
<dbReference type="GO" id="GO:0005634">
    <property type="term" value="C:nucleus"/>
    <property type="evidence" value="ECO:0007669"/>
    <property type="project" value="UniProtKB-SubCell"/>
</dbReference>
<keyword evidence="2" id="KW-0677">Repeat</keyword>
<evidence type="ECO:0000256" key="1">
    <source>
        <dbReference type="ARBA" id="ARBA00004123"/>
    </source>
</evidence>
<dbReference type="SUPFAM" id="SSF48452">
    <property type="entry name" value="TPR-like"/>
    <property type="match status" value="1"/>
</dbReference>
<dbReference type="Proteomes" id="UP001187531">
    <property type="component" value="Unassembled WGS sequence"/>
</dbReference>
<reference evidence="5" key="1">
    <citation type="submission" date="2023-07" db="EMBL/GenBank/DDBJ databases">
        <title>Chromosome-level genome assembly of Artemia franciscana.</title>
        <authorList>
            <person name="Jo E."/>
        </authorList>
    </citation>
    <scope>NUCLEOTIDE SEQUENCE</scope>
    <source>
        <tissue evidence="5">Whole body</tissue>
    </source>
</reference>
<proteinExistence type="predicted"/>
<evidence type="ECO:0000313" key="6">
    <source>
        <dbReference type="Proteomes" id="UP001187531"/>
    </source>
</evidence>
<gene>
    <name evidence="5" type="ORF">QYM36_013884</name>
</gene>
<dbReference type="AlphaFoldDB" id="A0AA88HS10"/>
<dbReference type="InterPro" id="IPR036621">
    <property type="entry name" value="Anticodon-bd_dom_sf"/>
</dbReference>
<keyword evidence="6" id="KW-1185">Reference proteome</keyword>
<comment type="caution">
    <text evidence="5">The sequence shown here is derived from an EMBL/GenBank/DDBJ whole genome shotgun (WGS) entry which is preliminary data.</text>
</comment>
<dbReference type="SUPFAM" id="SSF52954">
    <property type="entry name" value="Class II aaRS ABD-related"/>
    <property type="match status" value="1"/>
</dbReference>
<evidence type="ECO:0000259" key="4">
    <source>
        <dbReference type="Pfam" id="PF05843"/>
    </source>
</evidence>
<feature type="domain" description="Suppressor of forked" evidence="4">
    <location>
        <begin position="316"/>
        <end position="666"/>
    </location>
</feature>